<sequence>MAPEMEYPAWFTRIYAKTNIPDPKDFDEDISEIGDEVPEYDFDSEHTDEKYDYYFSFITQREDRKVELQQLKEGKASQFDLEQGKKAQVQAAYEAMARAEAEGEDLTIDPEVFYEKLYNLYSPEFVQWTYDHYQLIGTNPGFLELRIPDPDETMVNGNLLLNQYNMSEHEGHEAQTSAGTAEHRISLSPNQGQPNEKLGINLREDTGKWSFGLVIIGEDHVLVRVSREFVFRSLSVEPPADAPEVFEFWGISQEIDD</sequence>
<name>A0AAN6PB75_9PEZI</name>
<gene>
    <name evidence="1" type="ORF">C8A01DRAFT_19879</name>
</gene>
<reference evidence="2" key="1">
    <citation type="journal article" date="2023" name="Mol. Phylogenet. Evol.">
        <title>Genome-scale phylogeny and comparative genomics of the fungal order Sordariales.</title>
        <authorList>
            <person name="Hensen N."/>
            <person name="Bonometti L."/>
            <person name="Westerberg I."/>
            <person name="Brannstrom I.O."/>
            <person name="Guillou S."/>
            <person name="Cros-Aarteil S."/>
            <person name="Calhoun S."/>
            <person name="Haridas S."/>
            <person name="Kuo A."/>
            <person name="Mondo S."/>
            <person name="Pangilinan J."/>
            <person name="Riley R."/>
            <person name="LaButti K."/>
            <person name="Andreopoulos B."/>
            <person name="Lipzen A."/>
            <person name="Chen C."/>
            <person name="Yan M."/>
            <person name="Daum C."/>
            <person name="Ng V."/>
            <person name="Clum A."/>
            <person name="Steindorff A."/>
            <person name="Ohm R.A."/>
            <person name="Martin F."/>
            <person name="Silar P."/>
            <person name="Natvig D.O."/>
            <person name="Lalanne C."/>
            <person name="Gautier V."/>
            <person name="Ament-Velasquez S.L."/>
            <person name="Kruys A."/>
            <person name="Hutchinson M.I."/>
            <person name="Powell A.J."/>
            <person name="Barry K."/>
            <person name="Miller A.N."/>
            <person name="Grigoriev I.V."/>
            <person name="Debuchy R."/>
            <person name="Gladieux P."/>
            <person name="Hiltunen Thoren M."/>
            <person name="Johannesson H."/>
        </authorList>
    </citation>
    <scope>NUCLEOTIDE SEQUENCE [LARGE SCALE GENOMIC DNA]</scope>
    <source>
        <strain evidence="2">CBS 284.82</strain>
    </source>
</reference>
<evidence type="ECO:0000313" key="2">
    <source>
        <dbReference type="Proteomes" id="UP001303115"/>
    </source>
</evidence>
<dbReference type="AlphaFoldDB" id="A0AAN6PB75"/>
<comment type="caution">
    <text evidence="1">The sequence shown here is derived from an EMBL/GenBank/DDBJ whole genome shotgun (WGS) entry which is preliminary data.</text>
</comment>
<keyword evidence="2" id="KW-1185">Reference proteome</keyword>
<protein>
    <submittedName>
        <fullName evidence="1">Uncharacterized protein</fullName>
    </submittedName>
</protein>
<dbReference type="Proteomes" id="UP001303115">
    <property type="component" value="Unassembled WGS sequence"/>
</dbReference>
<accession>A0AAN6PB75</accession>
<dbReference type="EMBL" id="MU854549">
    <property type="protein sequence ID" value="KAK4033141.1"/>
    <property type="molecule type" value="Genomic_DNA"/>
</dbReference>
<evidence type="ECO:0000313" key="1">
    <source>
        <dbReference type="EMBL" id="KAK4033141.1"/>
    </source>
</evidence>
<organism evidence="1 2">
    <name type="scientific">Parachaetomium inaequale</name>
    <dbReference type="NCBI Taxonomy" id="2588326"/>
    <lineage>
        <taxon>Eukaryota</taxon>
        <taxon>Fungi</taxon>
        <taxon>Dikarya</taxon>
        <taxon>Ascomycota</taxon>
        <taxon>Pezizomycotina</taxon>
        <taxon>Sordariomycetes</taxon>
        <taxon>Sordariomycetidae</taxon>
        <taxon>Sordariales</taxon>
        <taxon>Chaetomiaceae</taxon>
        <taxon>Parachaetomium</taxon>
    </lineage>
</organism>
<proteinExistence type="predicted"/>